<evidence type="ECO:0000313" key="2">
    <source>
        <dbReference type="EMBL" id="KIM59981.1"/>
    </source>
</evidence>
<reference evidence="2 3" key="1">
    <citation type="submission" date="2014-04" db="EMBL/GenBank/DDBJ databases">
        <authorList>
            <consortium name="DOE Joint Genome Institute"/>
            <person name="Kuo A."/>
            <person name="Kohler A."/>
            <person name="Nagy L.G."/>
            <person name="Floudas D."/>
            <person name="Copeland A."/>
            <person name="Barry K.W."/>
            <person name="Cichocki N."/>
            <person name="Veneault-Fourrey C."/>
            <person name="LaButti K."/>
            <person name="Lindquist E.A."/>
            <person name="Lipzen A."/>
            <person name="Lundell T."/>
            <person name="Morin E."/>
            <person name="Murat C."/>
            <person name="Sun H."/>
            <person name="Tunlid A."/>
            <person name="Henrissat B."/>
            <person name="Grigoriev I.V."/>
            <person name="Hibbett D.S."/>
            <person name="Martin F."/>
            <person name="Nordberg H.P."/>
            <person name="Cantor M.N."/>
            <person name="Hua S.X."/>
        </authorList>
    </citation>
    <scope>NUCLEOTIDE SEQUENCE [LARGE SCALE GENOMIC DNA]</scope>
    <source>
        <strain evidence="2 3">Foug A</strain>
    </source>
</reference>
<dbReference type="OrthoDB" id="2783256at2759"/>
<feature type="non-terminal residue" evidence="2">
    <location>
        <position position="124"/>
    </location>
</feature>
<evidence type="ECO:0000259" key="1">
    <source>
        <dbReference type="Pfam" id="PF20415"/>
    </source>
</evidence>
<dbReference type="EMBL" id="KN822067">
    <property type="protein sequence ID" value="KIM59981.1"/>
    <property type="molecule type" value="Genomic_DNA"/>
</dbReference>
<organism evidence="2 3">
    <name type="scientific">Scleroderma citrinum Foug A</name>
    <dbReference type="NCBI Taxonomy" id="1036808"/>
    <lineage>
        <taxon>Eukaryota</taxon>
        <taxon>Fungi</taxon>
        <taxon>Dikarya</taxon>
        <taxon>Basidiomycota</taxon>
        <taxon>Agaricomycotina</taxon>
        <taxon>Agaricomycetes</taxon>
        <taxon>Agaricomycetidae</taxon>
        <taxon>Boletales</taxon>
        <taxon>Sclerodermatineae</taxon>
        <taxon>Sclerodermataceae</taxon>
        <taxon>Scleroderma</taxon>
    </lineage>
</organism>
<dbReference type="HOGENOM" id="CLU_085813_1_0_1"/>
<dbReference type="InParanoid" id="A0A0C3DVJ9"/>
<keyword evidence="3" id="KW-1185">Reference proteome</keyword>
<dbReference type="InterPro" id="IPR046522">
    <property type="entry name" value="DUF6699"/>
</dbReference>
<sequence>RTLYEPATSPALPALTLLHPHLPWRPYIRPSNPSSCVYVTIRDVLGALHAFLQVPVTMAEYKMLPSQADRDEVAIAFHARCDRTQNPEWMKSRGVIRLDFLRGRNVFMGLSCTKYGPDMWMLNV</sequence>
<protein>
    <recommendedName>
        <fullName evidence="1">DUF6699 domain-containing protein</fullName>
    </recommendedName>
</protein>
<reference evidence="3" key="2">
    <citation type="submission" date="2015-01" db="EMBL/GenBank/DDBJ databases">
        <title>Evolutionary Origins and Diversification of the Mycorrhizal Mutualists.</title>
        <authorList>
            <consortium name="DOE Joint Genome Institute"/>
            <consortium name="Mycorrhizal Genomics Consortium"/>
            <person name="Kohler A."/>
            <person name="Kuo A."/>
            <person name="Nagy L.G."/>
            <person name="Floudas D."/>
            <person name="Copeland A."/>
            <person name="Barry K.W."/>
            <person name="Cichocki N."/>
            <person name="Veneault-Fourrey C."/>
            <person name="LaButti K."/>
            <person name="Lindquist E.A."/>
            <person name="Lipzen A."/>
            <person name="Lundell T."/>
            <person name="Morin E."/>
            <person name="Murat C."/>
            <person name="Riley R."/>
            <person name="Ohm R."/>
            <person name="Sun H."/>
            <person name="Tunlid A."/>
            <person name="Henrissat B."/>
            <person name="Grigoriev I.V."/>
            <person name="Hibbett D.S."/>
            <person name="Martin F."/>
        </authorList>
    </citation>
    <scope>NUCLEOTIDE SEQUENCE [LARGE SCALE GENOMIC DNA]</scope>
    <source>
        <strain evidence="3">Foug A</strain>
    </source>
</reference>
<proteinExistence type="predicted"/>
<dbReference type="Pfam" id="PF20415">
    <property type="entry name" value="DUF6699"/>
    <property type="match status" value="1"/>
</dbReference>
<dbReference type="Proteomes" id="UP000053989">
    <property type="component" value="Unassembled WGS sequence"/>
</dbReference>
<feature type="domain" description="DUF6699" evidence="1">
    <location>
        <begin position="3"/>
        <end position="114"/>
    </location>
</feature>
<accession>A0A0C3DVJ9</accession>
<dbReference type="STRING" id="1036808.A0A0C3DVJ9"/>
<gene>
    <name evidence="2" type="ORF">SCLCIDRAFT_99141</name>
</gene>
<evidence type="ECO:0000313" key="3">
    <source>
        <dbReference type="Proteomes" id="UP000053989"/>
    </source>
</evidence>
<feature type="non-terminal residue" evidence="2">
    <location>
        <position position="1"/>
    </location>
</feature>
<name>A0A0C3DVJ9_9AGAM</name>
<dbReference type="AlphaFoldDB" id="A0A0C3DVJ9"/>